<keyword evidence="1" id="KW-0813">Transport</keyword>
<dbReference type="Gene3D" id="1.10.287.630">
    <property type="entry name" value="Helix hairpin bin"/>
    <property type="match status" value="1"/>
</dbReference>
<sequence>MDEHQVHILRIQNRDREDNNVRLYSTNTGVASRKIKNFPYVIVDAFGCRKKVLNPKSSFLQKWNMIFLLSCAISLLVDPVYLYTMIINRNRSCLDLDEKLAVVTTVLSSFVDVVNIIRIIFQFRTGYLASSSGISVLVEDNKKIVRRYLSSTFLIDIISVLPLPQVLGAFWYFFSIEREMACWRAACKIQIDCHSSLLYCDENLGDYKPLNASAFSEACPVDSQDSSPFNFGIYFDALNSDVVASESFLNKFFYCFWWALQNLSSLGQNLKTSTFIGEILFAVAIFVTGLILFTFVIGILQALLMSQSKRQDELKRTWQNIEEWMSDHYVPDNLKVRVRRHEQYKWQKTRGMDVDNLLQNLPRDLRRDMKRHLCLNALIKVPLFREMDGIMLDTICESLKLVLYTEESFIIREGDPIDEMIFVIRGNILSTKTEVGRIRVNTEYNFCGEELLPWALDPDSSTDLPISVRTVQAVSEVEAFALMADDLKLILSRYMQVSGNQLLHNLRFYSSRCRNQAAHVIQTAWRSYQRKKLRRPLGGTENPSQLLFDGDGRHPPSLGATVYASRFAANILGTLRRGGVRTRKYSSLLP</sequence>
<protein>
    <recommendedName>
        <fullName evidence="4">Cyclic nucleotide-binding domain-containing protein</fullName>
    </recommendedName>
</protein>
<organism evidence="5 6">
    <name type="scientific">Erythroxylum novogranatense</name>
    <dbReference type="NCBI Taxonomy" id="1862640"/>
    <lineage>
        <taxon>Eukaryota</taxon>
        <taxon>Viridiplantae</taxon>
        <taxon>Streptophyta</taxon>
        <taxon>Embryophyta</taxon>
        <taxon>Tracheophyta</taxon>
        <taxon>Spermatophyta</taxon>
        <taxon>Magnoliopsida</taxon>
        <taxon>eudicotyledons</taxon>
        <taxon>Gunneridae</taxon>
        <taxon>Pentapetalae</taxon>
        <taxon>rosids</taxon>
        <taxon>fabids</taxon>
        <taxon>Malpighiales</taxon>
        <taxon>Erythroxylaceae</taxon>
        <taxon>Erythroxylum</taxon>
    </lineage>
</organism>
<name>A0AAV8T0N2_9ROSI</name>
<evidence type="ECO:0000313" key="5">
    <source>
        <dbReference type="EMBL" id="KAJ8759810.1"/>
    </source>
</evidence>
<reference evidence="5 6" key="1">
    <citation type="submission" date="2021-09" db="EMBL/GenBank/DDBJ databases">
        <title>Genomic insights and catalytic innovation underlie evolution of tropane alkaloids biosynthesis.</title>
        <authorList>
            <person name="Wang Y.-J."/>
            <person name="Tian T."/>
            <person name="Huang J.-P."/>
            <person name="Huang S.-X."/>
        </authorList>
    </citation>
    <scope>NUCLEOTIDE SEQUENCE [LARGE SCALE GENOMIC DNA]</scope>
    <source>
        <strain evidence="5">KIB-2018</strain>
        <tissue evidence="5">Leaf</tissue>
    </source>
</reference>
<feature type="transmembrane region" description="Helical" evidence="3">
    <location>
        <begin position="66"/>
        <end position="88"/>
    </location>
</feature>
<dbReference type="InterPro" id="IPR018490">
    <property type="entry name" value="cNMP-bd_dom_sf"/>
</dbReference>
<dbReference type="SMART" id="SM00100">
    <property type="entry name" value="cNMP"/>
    <property type="match status" value="1"/>
</dbReference>
<keyword evidence="1" id="KW-1071">Ligand-gated ion channel</keyword>
<dbReference type="PANTHER" id="PTHR45651">
    <property type="entry name" value="CYCLIC NUCLEOTIDE-GATED ION CHANNEL 15-RELATED-RELATED"/>
    <property type="match status" value="1"/>
</dbReference>
<dbReference type="EMBL" id="JAIWQS010000007">
    <property type="protein sequence ID" value="KAJ8759810.1"/>
    <property type="molecule type" value="Genomic_DNA"/>
</dbReference>
<evidence type="ECO:0000313" key="6">
    <source>
        <dbReference type="Proteomes" id="UP001159364"/>
    </source>
</evidence>
<dbReference type="CDD" id="cd00038">
    <property type="entry name" value="CAP_ED"/>
    <property type="match status" value="1"/>
</dbReference>
<dbReference type="Gene3D" id="2.60.120.10">
    <property type="entry name" value="Jelly Rolls"/>
    <property type="match status" value="1"/>
</dbReference>
<dbReference type="InterPro" id="IPR000595">
    <property type="entry name" value="cNMP-bd_dom"/>
</dbReference>
<feature type="transmembrane region" description="Helical" evidence="3">
    <location>
        <begin position="100"/>
        <end position="121"/>
    </location>
</feature>
<evidence type="ECO:0000256" key="3">
    <source>
        <dbReference type="SAM" id="Phobius"/>
    </source>
</evidence>
<accession>A0AAV8T0N2</accession>
<feature type="transmembrane region" description="Helical" evidence="3">
    <location>
        <begin position="279"/>
        <end position="305"/>
    </location>
</feature>
<dbReference type="AlphaFoldDB" id="A0AAV8T0N2"/>
<keyword evidence="1" id="KW-0406">Ion transport</keyword>
<keyword evidence="2" id="KW-0407">Ion channel</keyword>
<dbReference type="SUPFAM" id="SSF81324">
    <property type="entry name" value="Voltage-gated potassium channels"/>
    <property type="match status" value="1"/>
</dbReference>
<evidence type="ECO:0000256" key="1">
    <source>
        <dbReference type="ARBA" id="ARBA00023286"/>
    </source>
</evidence>
<dbReference type="Proteomes" id="UP001159364">
    <property type="component" value="Linkage Group LG07"/>
</dbReference>
<proteinExistence type="predicted"/>
<dbReference type="InterPro" id="IPR014710">
    <property type="entry name" value="RmlC-like_jellyroll"/>
</dbReference>
<dbReference type="PANTHER" id="PTHR45651:SF5">
    <property type="entry name" value="CYCLIC NUCLEOTIDE-GATED ION CHANNEL 1"/>
    <property type="match status" value="1"/>
</dbReference>
<keyword evidence="3" id="KW-0812">Transmembrane</keyword>
<keyword evidence="3" id="KW-1133">Transmembrane helix</keyword>
<feature type="transmembrane region" description="Helical" evidence="3">
    <location>
        <begin position="153"/>
        <end position="174"/>
    </location>
</feature>
<dbReference type="GO" id="GO:0034220">
    <property type="term" value="P:monoatomic ion transmembrane transport"/>
    <property type="evidence" value="ECO:0007669"/>
    <property type="project" value="UniProtKB-KW"/>
</dbReference>
<comment type="caution">
    <text evidence="5">The sequence shown here is derived from an EMBL/GenBank/DDBJ whole genome shotgun (WGS) entry which is preliminary data.</text>
</comment>
<feature type="domain" description="Cyclic nucleotide-binding" evidence="4">
    <location>
        <begin position="383"/>
        <end position="462"/>
    </location>
</feature>
<dbReference type="GO" id="GO:0016020">
    <property type="term" value="C:membrane"/>
    <property type="evidence" value="ECO:0007669"/>
    <property type="project" value="UniProtKB-SubCell"/>
</dbReference>
<evidence type="ECO:0000256" key="2">
    <source>
        <dbReference type="ARBA" id="ARBA00023303"/>
    </source>
</evidence>
<keyword evidence="3" id="KW-0472">Membrane</keyword>
<dbReference type="PROSITE" id="PS50042">
    <property type="entry name" value="CNMP_BINDING_3"/>
    <property type="match status" value="1"/>
</dbReference>
<keyword evidence="6" id="KW-1185">Reference proteome</keyword>
<dbReference type="SUPFAM" id="SSF51206">
    <property type="entry name" value="cAMP-binding domain-like"/>
    <property type="match status" value="1"/>
</dbReference>
<gene>
    <name evidence="5" type="ORF">K2173_009911</name>
</gene>
<evidence type="ECO:0000259" key="4">
    <source>
        <dbReference type="PROSITE" id="PS50042"/>
    </source>
</evidence>